<evidence type="ECO:0000313" key="4">
    <source>
        <dbReference type="Proteomes" id="UP001595629"/>
    </source>
</evidence>
<evidence type="ECO:0000256" key="2">
    <source>
        <dbReference type="SAM" id="SignalP"/>
    </source>
</evidence>
<evidence type="ECO:0000256" key="1">
    <source>
        <dbReference type="SAM" id="MobiDB-lite"/>
    </source>
</evidence>
<dbReference type="PANTHER" id="PTHR36302">
    <property type="entry name" value="BLR7088 PROTEIN"/>
    <property type="match status" value="1"/>
</dbReference>
<accession>A0ABV7TGS1</accession>
<keyword evidence="4" id="KW-1185">Reference proteome</keyword>
<dbReference type="Pfam" id="PF04314">
    <property type="entry name" value="PCuAC"/>
    <property type="match status" value="1"/>
</dbReference>
<dbReference type="InterPro" id="IPR007410">
    <property type="entry name" value="LpqE-like"/>
</dbReference>
<dbReference type="InterPro" id="IPR036182">
    <property type="entry name" value="PCuAC_sf"/>
</dbReference>
<dbReference type="RefSeq" id="WP_386735120.1">
    <property type="nucleotide sequence ID" value="NZ_JBHRXI010000010.1"/>
</dbReference>
<dbReference type="EMBL" id="JBHRXI010000010">
    <property type="protein sequence ID" value="MFC3613929.1"/>
    <property type="molecule type" value="Genomic_DNA"/>
</dbReference>
<dbReference type="PANTHER" id="PTHR36302:SF1">
    <property type="entry name" value="COPPER CHAPERONE PCU(A)C"/>
    <property type="match status" value="1"/>
</dbReference>
<dbReference type="Proteomes" id="UP001595629">
    <property type="component" value="Unassembled WGS sequence"/>
</dbReference>
<comment type="caution">
    <text evidence="3">The sequence shown here is derived from an EMBL/GenBank/DDBJ whole genome shotgun (WGS) entry which is preliminary data.</text>
</comment>
<sequence>MSIKSLLLGAAATLTMSTAAIADIVIEDAYARASGMNAMAGAAFMVIRNTGETDDRLVSVRSDASARVELHTHEIDGQGVARMVEVEEGFAIPAGGEHALARGGDHVMFMGITKPFEQDAKVPVTLVFEQAGEVTVEIPVDLKRMDGHGSGHGMKHGHKQHGQMTSD</sequence>
<dbReference type="SUPFAM" id="SSF110087">
    <property type="entry name" value="DR1885-like metal-binding protein"/>
    <property type="match status" value="1"/>
</dbReference>
<gene>
    <name evidence="3" type="ORF">ACFORG_09190</name>
</gene>
<protein>
    <submittedName>
        <fullName evidence="3">Copper chaperone PCu(A)C</fullName>
    </submittedName>
</protein>
<feature type="chain" id="PRO_5046045029" evidence="2">
    <location>
        <begin position="23"/>
        <end position="167"/>
    </location>
</feature>
<name>A0ABV7TGS1_9RHOB</name>
<dbReference type="Gene3D" id="2.60.40.1890">
    <property type="entry name" value="PCu(A)C copper chaperone"/>
    <property type="match status" value="1"/>
</dbReference>
<keyword evidence="2" id="KW-0732">Signal</keyword>
<feature type="region of interest" description="Disordered" evidence="1">
    <location>
        <begin position="143"/>
        <end position="167"/>
    </location>
</feature>
<reference evidence="4" key="1">
    <citation type="journal article" date="2019" name="Int. J. Syst. Evol. Microbiol.">
        <title>The Global Catalogue of Microorganisms (GCM) 10K type strain sequencing project: providing services to taxonomists for standard genome sequencing and annotation.</title>
        <authorList>
            <consortium name="The Broad Institute Genomics Platform"/>
            <consortium name="The Broad Institute Genome Sequencing Center for Infectious Disease"/>
            <person name="Wu L."/>
            <person name="Ma J."/>
        </authorList>
    </citation>
    <scope>NUCLEOTIDE SEQUENCE [LARGE SCALE GENOMIC DNA]</scope>
    <source>
        <strain evidence="4">KCTC 42911</strain>
    </source>
</reference>
<proteinExistence type="predicted"/>
<feature type="signal peptide" evidence="2">
    <location>
        <begin position="1"/>
        <end position="22"/>
    </location>
</feature>
<evidence type="ECO:0000313" key="3">
    <source>
        <dbReference type="EMBL" id="MFC3613929.1"/>
    </source>
</evidence>
<organism evidence="3 4">
    <name type="scientific">Lutimaribacter marinistellae</name>
    <dbReference type="NCBI Taxonomy" id="1820329"/>
    <lineage>
        <taxon>Bacteria</taxon>
        <taxon>Pseudomonadati</taxon>
        <taxon>Pseudomonadota</taxon>
        <taxon>Alphaproteobacteria</taxon>
        <taxon>Rhodobacterales</taxon>
        <taxon>Roseobacteraceae</taxon>
        <taxon>Lutimaribacter</taxon>
    </lineage>
</organism>
<dbReference type="InterPro" id="IPR058248">
    <property type="entry name" value="Lxx211020-like"/>
</dbReference>